<organism evidence="3 4">
    <name type="scientific">Pleuronectes platessa</name>
    <name type="common">European plaice</name>
    <dbReference type="NCBI Taxonomy" id="8262"/>
    <lineage>
        <taxon>Eukaryota</taxon>
        <taxon>Metazoa</taxon>
        <taxon>Chordata</taxon>
        <taxon>Craniata</taxon>
        <taxon>Vertebrata</taxon>
        <taxon>Euteleostomi</taxon>
        <taxon>Actinopterygii</taxon>
        <taxon>Neopterygii</taxon>
        <taxon>Teleostei</taxon>
        <taxon>Neoteleostei</taxon>
        <taxon>Acanthomorphata</taxon>
        <taxon>Carangaria</taxon>
        <taxon>Pleuronectiformes</taxon>
        <taxon>Pleuronectoidei</taxon>
        <taxon>Pleuronectidae</taxon>
        <taxon>Pleuronectes</taxon>
    </lineage>
</organism>
<proteinExistence type="predicted"/>
<keyword evidence="1" id="KW-0175">Coiled coil</keyword>
<reference evidence="3" key="1">
    <citation type="submission" date="2020-03" db="EMBL/GenBank/DDBJ databases">
        <authorList>
            <person name="Weist P."/>
        </authorList>
    </citation>
    <scope>NUCLEOTIDE SEQUENCE</scope>
</reference>
<keyword evidence="4" id="KW-1185">Reference proteome</keyword>
<evidence type="ECO:0000313" key="4">
    <source>
        <dbReference type="Proteomes" id="UP001153269"/>
    </source>
</evidence>
<feature type="compositionally biased region" description="Polar residues" evidence="2">
    <location>
        <begin position="24"/>
        <end position="35"/>
    </location>
</feature>
<sequence>MTTRTSRTGGEKQQVASGVASLASRDSVSPSQADSIPQWAQDMMSEIKKANVAVTKYREETKTEIAKCKEEIEKGRKKMTTELENGPKVWKRAREPNLSCYAGR</sequence>
<name>A0A9N7YNK8_PLEPL</name>
<gene>
    <name evidence="3" type="ORF">PLEPLA_LOCUS26389</name>
</gene>
<protein>
    <submittedName>
        <fullName evidence="3">Uncharacterized protein</fullName>
    </submittedName>
</protein>
<evidence type="ECO:0000256" key="1">
    <source>
        <dbReference type="SAM" id="Coils"/>
    </source>
</evidence>
<evidence type="ECO:0000256" key="2">
    <source>
        <dbReference type="SAM" id="MobiDB-lite"/>
    </source>
</evidence>
<feature type="coiled-coil region" evidence="1">
    <location>
        <begin position="40"/>
        <end position="78"/>
    </location>
</feature>
<dbReference type="EMBL" id="CADEAL010002163">
    <property type="protein sequence ID" value="CAB1438465.1"/>
    <property type="molecule type" value="Genomic_DNA"/>
</dbReference>
<evidence type="ECO:0000313" key="3">
    <source>
        <dbReference type="EMBL" id="CAB1438465.1"/>
    </source>
</evidence>
<accession>A0A9N7YNK8</accession>
<dbReference type="Proteomes" id="UP001153269">
    <property type="component" value="Unassembled WGS sequence"/>
</dbReference>
<comment type="caution">
    <text evidence="3">The sequence shown here is derived from an EMBL/GenBank/DDBJ whole genome shotgun (WGS) entry which is preliminary data.</text>
</comment>
<feature type="region of interest" description="Disordered" evidence="2">
    <location>
        <begin position="1"/>
        <end position="36"/>
    </location>
</feature>
<dbReference type="AlphaFoldDB" id="A0A9N7YNK8"/>